<dbReference type="AlphaFoldDB" id="A0A9Q3BG05"/>
<accession>A0A9Q3BG05</accession>
<name>A0A9Q3BG05_9BASI</name>
<keyword evidence="2" id="KW-1185">Reference proteome</keyword>
<evidence type="ECO:0000313" key="2">
    <source>
        <dbReference type="Proteomes" id="UP000765509"/>
    </source>
</evidence>
<dbReference type="Proteomes" id="UP000765509">
    <property type="component" value="Unassembled WGS sequence"/>
</dbReference>
<proteinExistence type="predicted"/>
<dbReference type="EMBL" id="AVOT02000777">
    <property type="protein sequence ID" value="MBW0464428.1"/>
    <property type="molecule type" value="Genomic_DNA"/>
</dbReference>
<reference evidence="1" key="1">
    <citation type="submission" date="2021-03" db="EMBL/GenBank/DDBJ databases">
        <title>Draft genome sequence of rust myrtle Austropuccinia psidii MF-1, a brazilian biotype.</title>
        <authorList>
            <person name="Quecine M.C."/>
            <person name="Pachon D.M.R."/>
            <person name="Bonatelli M.L."/>
            <person name="Correr F.H."/>
            <person name="Franceschini L.M."/>
            <person name="Leite T.F."/>
            <person name="Margarido G.R.A."/>
            <person name="Almeida C.A."/>
            <person name="Ferrarezi J.A."/>
            <person name="Labate C.A."/>
        </authorList>
    </citation>
    <scope>NUCLEOTIDE SEQUENCE</scope>
    <source>
        <strain evidence="1">MF-1</strain>
    </source>
</reference>
<evidence type="ECO:0000313" key="1">
    <source>
        <dbReference type="EMBL" id="MBW0464428.1"/>
    </source>
</evidence>
<sequence length="108" mass="12119">MPQDTANKNLCKHTHYAQTFLVTLTKGMAYIYGTTTKVTVCIENAQHPLIIYSGAHYSIVARNLLDNLFPTKAKNFKSASGKMASIGKIIKEINIHHRMGNIRLNPYL</sequence>
<comment type="caution">
    <text evidence="1">The sequence shown here is derived from an EMBL/GenBank/DDBJ whole genome shotgun (WGS) entry which is preliminary data.</text>
</comment>
<gene>
    <name evidence="1" type="ORF">O181_004143</name>
</gene>
<protein>
    <submittedName>
        <fullName evidence="1">Uncharacterized protein</fullName>
    </submittedName>
</protein>
<organism evidence="1 2">
    <name type="scientific">Austropuccinia psidii MF-1</name>
    <dbReference type="NCBI Taxonomy" id="1389203"/>
    <lineage>
        <taxon>Eukaryota</taxon>
        <taxon>Fungi</taxon>
        <taxon>Dikarya</taxon>
        <taxon>Basidiomycota</taxon>
        <taxon>Pucciniomycotina</taxon>
        <taxon>Pucciniomycetes</taxon>
        <taxon>Pucciniales</taxon>
        <taxon>Sphaerophragmiaceae</taxon>
        <taxon>Austropuccinia</taxon>
    </lineage>
</organism>